<accession>A0A6A5YV58</accession>
<proteinExistence type="predicted"/>
<dbReference type="AlphaFoldDB" id="A0A6A5YV58"/>
<evidence type="ECO:0000313" key="2">
    <source>
        <dbReference type="Proteomes" id="UP000799770"/>
    </source>
</evidence>
<dbReference type="EMBL" id="ML977335">
    <property type="protein sequence ID" value="KAF2111099.1"/>
    <property type="molecule type" value="Genomic_DNA"/>
</dbReference>
<keyword evidence="2" id="KW-1185">Reference proteome</keyword>
<evidence type="ECO:0000313" key="1">
    <source>
        <dbReference type="EMBL" id="KAF2111099.1"/>
    </source>
</evidence>
<name>A0A6A5YV58_9PLEO</name>
<organism evidence="1 2">
    <name type="scientific">Lophiotrema nucula</name>
    <dbReference type="NCBI Taxonomy" id="690887"/>
    <lineage>
        <taxon>Eukaryota</taxon>
        <taxon>Fungi</taxon>
        <taxon>Dikarya</taxon>
        <taxon>Ascomycota</taxon>
        <taxon>Pezizomycotina</taxon>
        <taxon>Dothideomycetes</taxon>
        <taxon>Pleosporomycetidae</taxon>
        <taxon>Pleosporales</taxon>
        <taxon>Lophiotremataceae</taxon>
        <taxon>Lophiotrema</taxon>
    </lineage>
</organism>
<dbReference type="Proteomes" id="UP000799770">
    <property type="component" value="Unassembled WGS sequence"/>
</dbReference>
<reference evidence="1" key="1">
    <citation type="journal article" date="2020" name="Stud. Mycol.">
        <title>101 Dothideomycetes genomes: a test case for predicting lifestyles and emergence of pathogens.</title>
        <authorList>
            <person name="Haridas S."/>
            <person name="Albert R."/>
            <person name="Binder M."/>
            <person name="Bloem J."/>
            <person name="Labutti K."/>
            <person name="Salamov A."/>
            <person name="Andreopoulos B."/>
            <person name="Baker S."/>
            <person name="Barry K."/>
            <person name="Bills G."/>
            <person name="Bluhm B."/>
            <person name="Cannon C."/>
            <person name="Castanera R."/>
            <person name="Culley D."/>
            <person name="Daum C."/>
            <person name="Ezra D."/>
            <person name="Gonzalez J."/>
            <person name="Henrissat B."/>
            <person name="Kuo A."/>
            <person name="Liang C."/>
            <person name="Lipzen A."/>
            <person name="Lutzoni F."/>
            <person name="Magnuson J."/>
            <person name="Mondo S."/>
            <person name="Nolan M."/>
            <person name="Ohm R."/>
            <person name="Pangilinan J."/>
            <person name="Park H.-J."/>
            <person name="Ramirez L."/>
            <person name="Alfaro M."/>
            <person name="Sun H."/>
            <person name="Tritt A."/>
            <person name="Yoshinaga Y."/>
            <person name="Zwiers L.-H."/>
            <person name="Turgeon B."/>
            <person name="Goodwin S."/>
            <person name="Spatafora J."/>
            <person name="Crous P."/>
            <person name="Grigoriev I."/>
        </authorList>
    </citation>
    <scope>NUCLEOTIDE SEQUENCE</scope>
    <source>
        <strain evidence="1">CBS 627.86</strain>
    </source>
</reference>
<gene>
    <name evidence="1" type="ORF">BDV96DRAFT_186553</name>
</gene>
<sequence length="171" mass="18214">MRWLGRAFQSSCLWFVVPSSVSEIGYLVVHVIPHFFVPSFFTHSDIVKPALFGQQTARVHSLRLRLPHNIYNSESLSTPASALGGVKSSLRCLELSFPRSKLCLPSTTTTNTIQEPNSSSTIQVHPAMGCFGSKPSRGNGYGGQYAGTAYVGGDGGGGGHHGGMCFVVGNP</sequence>
<protein>
    <submittedName>
        <fullName evidence="1">Uncharacterized protein</fullName>
    </submittedName>
</protein>